<organism evidence="3">
    <name type="scientific">uncultured marine group II/III euryarchaeote AD1000_43_B02</name>
    <dbReference type="NCBI Taxonomy" id="1457770"/>
    <lineage>
        <taxon>Archaea</taxon>
        <taxon>Methanobacteriati</taxon>
        <taxon>Methanobacteriota</taxon>
        <taxon>environmental samples</taxon>
    </lineage>
</organism>
<evidence type="ECO:0000256" key="1">
    <source>
        <dbReference type="SAM" id="MobiDB-lite"/>
    </source>
</evidence>
<keyword evidence="2" id="KW-0812">Transmembrane</keyword>
<sequence length="124" mass="14685">MTSKSPDSTDEEDGPPRMLSRSEESEASFWRLKRSSDEWRENRVKRVLAQEEESLFTTLGRMSFLTICILFDGVFLLQIPVTLGKSFEAWVVYFMLLYGLIRIQHKLYQRWFSLDISQIHFENP</sequence>
<feature type="transmembrane region" description="Helical" evidence="2">
    <location>
        <begin position="87"/>
        <end position="103"/>
    </location>
</feature>
<feature type="region of interest" description="Disordered" evidence="1">
    <location>
        <begin position="1"/>
        <end position="24"/>
    </location>
</feature>
<proteinExistence type="predicted"/>
<name>A0A075FQX5_9EURY</name>
<protein>
    <submittedName>
        <fullName evidence="3">Uncharacterized protein</fullName>
    </submittedName>
</protein>
<dbReference type="AlphaFoldDB" id="A0A075FQX5"/>
<accession>A0A075FQX5</accession>
<keyword evidence="2" id="KW-0472">Membrane</keyword>
<keyword evidence="2" id="KW-1133">Transmembrane helix</keyword>
<evidence type="ECO:0000256" key="2">
    <source>
        <dbReference type="SAM" id="Phobius"/>
    </source>
</evidence>
<reference evidence="3" key="1">
    <citation type="journal article" date="2014" name="Genome Biol. Evol.">
        <title>Pangenome evidence for extensive interdomain horizontal transfer affecting lineage core and shell genes in uncultured planktonic thaumarchaeota and euryarchaeota.</title>
        <authorList>
            <person name="Deschamps P."/>
            <person name="Zivanovic Y."/>
            <person name="Moreira D."/>
            <person name="Rodriguez-Valera F."/>
            <person name="Lopez-Garcia P."/>
        </authorList>
    </citation>
    <scope>NUCLEOTIDE SEQUENCE</scope>
</reference>
<dbReference type="EMBL" id="KF900412">
    <property type="protein sequence ID" value="AIE94060.1"/>
    <property type="molecule type" value="Genomic_DNA"/>
</dbReference>
<evidence type="ECO:0000313" key="3">
    <source>
        <dbReference type="EMBL" id="AIE94060.1"/>
    </source>
</evidence>